<gene>
    <name evidence="2" type="ORF">LRP29_28990</name>
</gene>
<sequence length="218" mass="24248">MTEFGKRMRCMLTSVARKDDDVRDLRGLHILIVEDEWTLAGDLARFFSNMGAIILGPAATVEQASKHTETAEAAILDVNLNGRRVFPIADELMRRGIPFVFFSGDDDIAIPDHLRYASNLRKSSGSQAVFNALFPPQAPGRASSMPDPSDDVFALLPKLRLAARLLLGDVDASDRLVERTLEQAIRDVDRRQLGQSTENWLNGIMREMAKTRGANLMH</sequence>
<reference evidence="2 3" key="1">
    <citation type="journal article" date="2022" name="Microbiol. Resour. Announc.">
        <title>Complete Genome Sequence of Mesorhizobium ciceri Strain R30, a Rhizobium Used as a Commercial Inoculant for Chickpea in Argentina.</title>
        <authorList>
            <person name="Foresto E."/>
            <person name="Revale S."/>
            <person name="Primo E."/>
            <person name="Nievas F."/>
            <person name="Carezzano E."/>
            <person name="Puente M."/>
            <person name="Alzari P."/>
            <person name="Mart M."/>
            <person name="Ben-Assaya M."/>
            <person name="Mornico D."/>
            <person name="Santoro M."/>
            <person name="Mart F."/>
            <person name="Giordano W."/>
            <person name="Bogino P."/>
        </authorList>
    </citation>
    <scope>NUCLEOTIDE SEQUENCE [LARGE SCALE GENOMIC DNA]</scope>
    <source>
        <strain evidence="2 3">R30</strain>
    </source>
</reference>
<dbReference type="AlphaFoldDB" id="A0AB38TAC7"/>
<evidence type="ECO:0000259" key="1">
    <source>
        <dbReference type="Pfam" id="PF22029"/>
    </source>
</evidence>
<dbReference type="InterPro" id="IPR011006">
    <property type="entry name" value="CheY-like_superfamily"/>
</dbReference>
<proteinExistence type="predicted"/>
<accession>A0AB38TAC7</accession>
<dbReference type="Proteomes" id="UP001060070">
    <property type="component" value="Chromosome"/>
</dbReference>
<evidence type="ECO:0000313" key="2">
    <source>
        <dbReference type="EMBL" id="UTU51454.1"/>
    </source>
</evidence>
<dbReference type="Pfam" id="PF22029">
    <property type="entry name" value="PhyR_sigma2"/>
    <property type="match status" value="1"/>
</dbReference>
<dbReference type="Gene3D" id="1.10.1740.10">
    <property type="match status" value="1"/>
</dbReference>
<dbReference type="SUPFAM" id="SSF52172">
    <property type="entry name" value="CheY-like"/>
    <property type="match status" value="1"/>
</dbReference>
<feature type="domain" description="PhyR sigma2" evidence="1">
    <location>
        <begin position="154"/>
        <end position="204"/>
    </location>
</feature>
<dbReference type="InterPro" id="IPR053866">
    <property type="entry name" value="PhyR_sigma2"/>
</dbReference>
<dbReference type="Gene3D" id="3.40.50.2300">
    <property type="match status" value="1"/>
</dbReference>
<keyword evidence="3" id="KW-1185">Reference proteome</keyword>
<protein>
    <submittedName>
        <fullName evidence="2">Response regulator</fullName>
    </submittedName>
</protein>
<dbReference type="RefSeq" id="WP_081714228.1">
    <property type="nucleotide sequence ID" value="NZ_CP088147.1"/>
</dbReference>
<name>A0AB38TAC7_9HYPH</name>
<organism evidence="2 3">
    <name type="scientific">Mesorhizobium ciceri</name>
    <dbReference type="NCBI Taxonomy" id="39645"/>
    <lineage>
        <taxon>Bacteria</taxon>
        <taxon>Pseudomonadati</taxon>
        <taxon>Pseudomonadota</taxon>
        <taxon>Alphaproteobacteria</taxon>
        <taxon>Hyphomicrobiales</taxon>
        <taxon>Phyllobacteriaceae</taxon>
        <taxon>Mesorhizobium</taxon>
    </lineage>
</organism>
<dbReference type="EMBL" id="CP088147">
    <property type="protein sequence ID" value="UTU51454.1"/>
    <property type="molecule type" value="Genomic_DNA"/>
</dbReference>
<evidence type="ECO:0000313" key="3">
    <source>
        <dbReference type="Proteomes" id="UP001060070"/>
    </source>
</evidence>